<accession>A0ABT2H140</accession>
<comment type="caution">
    <text evidence="1">The sequence shown here is derived from an EMBL/GenBank/DDBJ whole genome shotgun (WGS) entry which is preliminary data.</text>
</comment>
<evidence type="ECO:0000313" key="2">
    <source>
        <dbReference type="Proteomes" id="UP001165586"/>
    </source>
</evidence>
<reference evidence="1" key="1">
    <citation type="submission" date="2022-08" db="EMBL/GenBank/DDBJ databases">
        <authorList>
            <person name="Deng Y."/>
            <person name="Han X.-F."/>
            <person name="Zhang Y.-Q."/>
        </authorList>
    </citation>
    <scope>NUCLEOTIDE SEQUENCE</scope>
    <source>
        <strain evidence="1">CPCC 203386</strain>
    </source>
</reference>
<dbReference type="InterPro" id="IPR023159">
    <property type="entry name" value="SO1590-like_sf"/>
</dbReference>
<organism evidence="1 2">
    <name type="scientific">Herbiconiux daphne</name>
    <dbReference type="NCBI Taxonomy" id="2970914"/>
    <lineage>
        <taxon>Bacteria</taxon>
        <taxon>Bacillati</taxon>
        <taxon>Actinomycetota</taxon>
        <taxon>Actinomycetes</taxon>
        <taxon>Micrococcales</taxon>
        <taxon>Microbacteriaceae</taxon>
        <taxon>Herbiconiux</taxon>
    </lineage>
</organism>
<proteinExistence type="predicted"/>
<protein>
    <submittedName>
        <fullName evidence="1">DUF3224 domain-containing protein</fullName>
    </submittedName>
</protein>
<dbReference type="InterPro" id="IPR021607">
    <property type="entry name" value="DUF3224"/>
</dbReference>
<dbReference type="Pfam" id="PF11528">
    <property type="entry name" value="DUF3224"/>
    <property type="match status" value="1"/>
</dbReference>
<gene>
    <name evidence="1" type="ORF">N1032_07850</name>
</gene>
<dbReference type="SUPFAM" id="SSF159238">
    <property type="entry name" value="SO1590-like"/>
    <property type="match status" value="1"/>
</dbReference>
<dbReference type="Proteomes" id="UP001165586">
    <property type="component" value="Unassembled WGS sequence"/>
</dbReference>
<dbReference type="RefSeq" id="WP_259538467.1">
    <property type="nucleotide sequence ID" value="NZ_JANLCJ010000002.1"/>
</dbReference>
<evidence type="ECO:0000313" key="1">
    <source>
        <dbReference type="EMBL" id="MCS5733650.1"/>
    </source>
</evidence>
<name>A0ABT2H140_9MICO</name>
<dbReference type="EMBL" id="JANLCJ010000002">
    <property type="protein sequence ID" value="MCS5733650.1"/>
    <property type="molecule type" value="Genomic_DNA"/>
</dbReference>
<dbReference type="Gene3D" id="2.40.350.10">
    <property type="entry name" value="SO1590-like"/>
    <property type="match status" value="1"/>
</dbReference>
<keyword evidence="2" id="KW-1185">Reference proteome</keyword>
<sequence length="140" mass="14838">MTDHDTITARFAVTGWEPADLTGLAEPPQPPQAPVDWVGAIVMRKAYSAGLVGSSVAHFVSSGDEQSRGYLAVERITGTLDDGRSGSVTVHHGALQHPDDSSAFGYIVPGTGTVDFAGFRGQARILQDDDGPYFVITLEH</sequence>